<dbReference type="EMBL" id="CP000477">
    <property type="protein sequence ID" value="ABK15003.1"/>
    <property type="molecule type" value="Genomic_DNA"/>
</dbReference>
<dbReference type="GO" id="GO:0051287">
    <property type="term" value="F:NAD binding"/>
    <property type="evidence" value="ECO:0007669"/>
    <property type="project" value="UniProtKB-UniRule"/>
</dbReference>
<dbReference type="SUPFAM" id="SSF143548">
    <property type="entry name" value="Serine metabolism enzymes domain"/>
    <property type="match status" value="1"/>
</dbReference>
<dbReference type="NCBIfam" id="TIGR01327">
    <property type="entry name" value="PGDH"/>
    <property type="match status" value="1"/>
</dbReference>
<dbReference type="InterPro" id="IPR006236">
    <property type="entry name" value="PGDH"/>
</dbReference>
<dbReference type="Pfam" id="PF00389">
    <property type="entry name" value="2-Hacid_dh"/>
    <property type="match status" value="1"/>
</dbReference>
<organism evidence="12 13">
    <name type="scientific">Methanothrix thermoacetophila (strain DSM 6194 / JCM 14653 / NBRC 101360 / PT)</name>
    <name type="common">Methanosaeta thermophila</name>
    <dbReference type="NCBI Taxonomy" id="349307"/>
    <lineage>
        <taxon>Archaea</taxon>
        <taxon>Methanobacteriati</taxon>
        <taxon>Methanobacteriota</taxon>
        <taxon>Stenosarchaea group</taxon>
        <taxon>Methanomicrobia</taxon>
        <taxon>Methanotrichales</taxon>
        <taxon>Methanotrichaceae</taxon>
        <taxon>Methanothrix</taxon>
    </lineage>
</organism>
<dbReference type="GO" id="GO:0004617">
    <property type="term" value="F:phosphoglycerate dehydrogenase activity"/>
    <property type="evidence" value="ECO:0007669"/>
    <property type="project" value="UniProtKB-UniRule"/>
</dbReference>
<evidence type="ECO:0000256" key="10">
    <source>
        <dbReference type="RuleBase" id="RU363003"/>
    </source>
</evidence>
<dbReference type="SUPFAM" id="SSF52283">
    <property type="entry name" value="Formate/glycerate dehydrogenase catalytic domain-like"/>
    <property type="match status" value="1"/>
</dbReference>
<dbReference type="InterPro" id="IPR050857">
    <property type="entry name" value="D-2-hydroxyacid_DH"/>
</dbReference>
<dbReference type="AlphaFoldDB" id="A0B8H9"/>
<evidence type="ECO:0000256" key="5">
    <source>
        <dbReference type="ARBA" id="ARBA00022605"/>
    </source>
</evidence>
<dbReference type="Pfam" id="PF02826">
    <property type="entry name" value="2-Hacid_dh_C"/>
    <property type="match status" value="1"/>
</dbReference>
<dbReference type="FunFam" id="3.40.50.720:FF:000021">
    <property type="entry name" value="D-3-phosphoglycerate dehydrogenase"/>
    <property type="match status" value="1"/>
</dbReference>
<evidence type="ECO:0000256" key="4">
    <source>
        <dbReference type="ARBA" id="ARBA00021582"/>
    </source>
</evidence>
<dbReference type="CDD" id="cd12173">
    <property type="entry name" value="PGDH_4"/>
    <property type="match status" value="1"/>
</dbReference>
<sequence>MRVLVSDPLAEEGIRRLETAAEVDVITNLSPEELVERIKGYDALVIRSGTKVTADVINAADRLKVIARAGVGVDNVDVDAATKKGIIVVNAPGGNTISAAEHTIAMMLSLARNIPQAHASVRRGEWNRKKYTGVEVFNKTLGIIGLGRIGTEVAKRMKAFGMRILAYDPFITESKAAELGIKLASLEEIYRESDFITVHTPLTPETRNMIDEPQIKMMKPTVRIINCARGGIINEAALAKAVAENRIAGAAVDVYTKEPPVGNPLLEQERIITTPHLGASTAEAQINVALAVADQIIAISRGQLPTTAINLISIPPETIALMEPYMDIAERMGRLLGQLGTSRFEQLEIVYGGSIAEKDTRLITIAAVKGLLSAIGAHANLVNSMALLKEKGIKLMESKTEVANGYSNLITMRLKTTSETFAVHGTVYRPDDRRIVQINDYRVHVPTEGNLVLVLHEDRPNIIGPVCVVLGEANINIGSMHVGRISAGKPQLMVLNVDTPLDDETMKRILSVSGVLSARRISM</sequence>
<dbReference type="CDD" id="cd04902">
    <property type="entry name" value="ACT_3PGDH-xct"/>
    <property type="match status" value="1"/>
</dbReference>
<dbReference type="InterPro" id="IPR045865">
    <property type="entry name" value="ACT-like_dom_sf"/>
</dbReference>
<dbReference type="GeneID" id="4462311"/>
<reference evidence="12 13" key="1">
    <citation type="submission" date="2006-10" db="EMBL/GenBank/DDBJ databases">
        <title>Complete sequence of Methanosaeta thermophila PT.</title>
        <authorList>
            <consortium name="US DOE Joint Genome Institute"/>
            <person name="Copeland A."/>
            <person name="Lucas S."/>
            <person name="Lapidus A."/>
            <person name="Barry K."/>
            <person name="Detter J.C."/>
            <person name="Glavina del Rio T."/>
            <person name="Hammon N."/>
            <person name="Israni S."/>
            <person name="Pitluck S."/>
            <person name="Chain P."/>
            <person name="Malfatti S."/>
            <person name="Shin M."/>
            <person name="Vergez L."/>
            <person name="Schmutz J."/>
            <person name="Larimer F."/>
            <person name="Land M."/>
            <person name="Hauser L."/>
            <person name="Kyrpides N."/>
            <person name="Kim E."/>
            <person name="Smith K.S."/>
            <person name="Ingram-Smith C."/>
            <person name="Richardson P."/>
        </authorList>
    </citation>
    <scope>NUCLEOTIDE SEQUENCE [LARGE SCALE GENOMIC DNA]</scope>
    <source>
        <strain evidence="13">DSM 6194 / JCM 14653 / NBRC 101360 / PT</strain>
    </source>
</reference>
<evidence type="ECO:0000256" key="9">
    <source>
        <dbReference type="ARBA" id="ARBA00048731"/>
    </source>
</evidence>
<evidence type="ECO:0000256" key="1">
    <source>
        <dbReference type="ARBA" id="ARBA00005216"/>
    </source>
</evidence>
<feature type="domain" description="ACT" evidence="11">
    <location>
        <begin position="451"/>
        <end position="523"/>
    </location>
</feature>
<dbReference type="InterPro" id="IPR029009">
    <property type="entry name" value="ASB_dom_sf"/>
</dbReference>
<keyword evidence="7 10" id="KW-0520">NAD</keyword>
<dbReference type="SUPFAM" id="SSF55021">
    <property type="entry name" value="ACT-like"/>
    <property type="match status" value="1"/>
</dbReference>
<dbReference type="InterPro" id="IPR036291">
    <property type="entry name" value="NAD(P)-bd_dom_sf"/>
</dbReference>
<dbReference type="InterPro" id="IPR029752">
    <property type="entry name" value="D-isomer_DH_CS1"/>
</dbReference>
<dbReference type="InterPro" id="IPR006139">
    <property type="entry name" value="D-isomer_2_OHA_DH_cat_dom"/>
</dbReference>
<dbReference type="Pfam" id="PF19304">
    <property type="entry name" value="PGDH_inter"/>
    <property type="match status" value="1"/>
</dbReference>
<protein>
    <recommendedName>
        <fullName evidence="4 10">D-3-phosphoglycerate dehydrogenase</fullName>
        <ecNumber evidence="3 10">1.1.1.95</ecNumber>
    </recommendedName>
</protein>
<dbReference type="GO" id="GO:0006564">
    <property type="term" value="P:L-serine biosynthetic process"/>
    <property type="evidence" value="ECO:0007669"/>
    <property type="project" value="UniProtKB-UniRule"/>
</dbReference>
<dbReference type="PROSITE" id="PS00671">
    <property type="entry name" value="D_2_HYDROXYACID_DH_3"/>
    <property type="match status" value="1"/>
</dbReference>
<dbReference type="PROSITE" id="PS00065">
    <property type="entry name" value="D_2_HYDROXYACID_DH_1"/>
    <property type="match status" value="1"/>
</dbReference>
<name>A0B8H9_METTP</name>
<dbReference type="SUPFAM" id="SSF51735">
    <property type="entry name" value="NAD(P)-binding Rossmann-fold domains"/>
    <property type="match status" value="1"/>
</dbReference>
<dbReference type="InterPro" id="IPR006140">
    <property type="entry name" value="D-isomer_DH_NAD-bd"/>
</dbReference>
<comment type="similarity">
    <text evidence="2 10">Belongs to the D-isomer specific 2-hydroxyacid dehydrogenase family.</text>
</comment>
<keyword evidence="8 10" id="KW-0718">Serine biosynthesis</keyword>
<evidence type="ECO:0000256" key="2">
    <source>
        <dbReference type="ARBA" id="ARBA00005854"/>
    </source>
</evidence>
<keyword evidence="13" id="KW-1185">Reference proteome</keyword>
<dbReference type="Gene3D" id="3.40.50.720">
    <property type="entry name" value="NAD(P)-binding Rossmann-like Domain"/>
    <property type="match status" value="2"/>
</dbReference>
<dbReference type="FunFam" id="3.30.1330.90:FF:000003">
    <property type="entry name" value="D-3-phosphoglycerate dehydrogenase"/>
    <property type="match status" value="1"/>
</dbReference>
<dbReference type="PROSITE" id="PS51671">
    <property type="entry name" value="ACT"/>
    <property type="match status" value="1"/>
</dbReference>
<comment type="pathway">
    <text evidence="1 10">Amino-acid biosynthesis; L-serine biosynthesis; L-serine from 3-phospho-D-glycerate: step 1/3.</text>
</comment>
<keyword evidence="5 10" id="KW-0028">Amino-acid biosynthesis</keyword>
<dbReference type="InterPro" id="IPR002912">
    <property type="entry name" value="ACT_dom"/>
</dbReference>
<gene>
    <name evidence="12" type="ordered locus">Mthe_1224</name>
</gene>
<evidence type="ECO:0000313" key="12">
    <source>
        <dbReference type="EMBL" id="ABK15003.1"/>
    </source>
</evidence>
<dbReference type="Gene3D" id="3.30.1330.90">
    <property type="entry name" value="D-3-phosphoglycerate dehydrogenase, domain 3"/>
    <property type="match status" value="1"/>
</dbReference>
<dbReference type="PANTHER" id="PTHR42789:SF1">
    <property type="entry name" value="D-ISOMER SPECIFIC 2-HYDROXYACID DEHYDROGENASE FAMILY PROTEIN (AFU_ORTHOLOGUE AFUA_6G10090)"/>
    <property type="match status" value="1"/>
</dbReference>
<proteinExistence type="inferred from homology"/>
<accession>A0B8H9</accession>
<evidence type="ECO:0000256" key="7">
    <source>
        <dbReference type="ARBA" id="ARBA00023027"/>
    </source>
</evidence>
<dbReference type="PANTHER" id="PTHR42789">
    <property type="entry name" value="D-ISOMER SPECIFIC 2-HYDROXYACID DEHYDROGENASE FAMILY PROTEIN (AFU_ORTHOLOGUE AFUA_6G10090)"/>
    <property type="match status" value="1"/>
</dbReference>
<dbReference type="UniPathway" id="UPA00135">
    <property type="reaction ID" value="UER00196"/>
</dbReference>
<dbReference type="EC" id="1.1.1.95" evidence="3 10"/>
<dbReference type="RefSeq" id="WP_011696395.1">
    <property type="nucleotide sequence ID" value="NC_008553.1"/>
</dbReference>
<evidence type="ECO:0000256" key="6">
    <source>
        <dbReference type="ARBA" id="ARBA00023002"/>
    </source>
</evidence>
<evidence type="ECO:0000256" key="8">
    <source>
        <dbReference type="ARBA" id="ARBA00023299"/>
    </source>
</evidence>
<evidence type="ECO:0000256" key="3">
    <source>
        <dbReference type="ARBA" id="ARBA00013143"/>
    </source>
</evidence>
<evidence type="ECO:0000259" key="11">
    <source>
        <dbReference type="PROSITE" id="PS51671"/>
    </source>
</evidence>
<dbReference type="Proteomes" id="UP000000674">
    <property type="component" value="Chromosome"/>
</dbReference>
<dbReference type="Gene3D" id="3.30.70.260">
    <property type="match status" value="1"/>
</dbReference>
<evidence type="ECO:0000313" key="13">
    <source>
        <dbReference type="Proteomes" id="UP000000674"/>
    </source>
</evidence>
<dbReference type="KEGG" id="mtp:Mthe_1224"/>
<comment type="catalytic activity">
    <reaction evidence="9 10">
        <text>(2R)-3-phosphoglycerate + NAD(+) = 3-phosphooxypyruvate + NADH + H(+)</text>
        <dbReference type="Rhea" id="RHEA:12641"/>
        <dbReference type="ChEBI" id="CHEBI:15378"/>
        <dbReference type="ChEBI" id="CHEBI:18110"/>
        <dbReference type="ChEBI" id="CHEBI:57540"/>
        <dbReference type="ChEBI" id="CHEBI:57945"/>
        <dbReference type="ChEBI" id="CHEBI:58272"/>
        <dbReference type="EC" id="1.1.1.95"/>
    </reaction>
</comment>
<dbReference type="PROSITE" id="PS00670">
    <property type="entry name" value="D_2_HYDROXYACID_DH_2"/>
    <property type="match status" value="1"/>
</dbReference>
<dbReference type="InterPro" id="IPR045626">
    <property type="entry name" value="PGDH_ASB_dom"/>
</dbReference>
<dbReference type="OrthoDB" id="7437at2157"/>
<dbReference type="InterPro" id="IPR029753">
    <property type="entry name" value="D-isomer_DH_CS"/>
</dbReference>
<dbReference type="HOGENOM" id="CLU_019796_8_1_2"/>
<dbReference type="STRING" id="349307.Mthe_1224"/>
<keyword evidence="6 10" id="KW-0560">Oxidoreductase</keyword>